<protein>
    <submittedName>
        <fullName evidence="1">Uncharacterized protein</fullName>
    </submittedName>
</protein>
<name>A0AAD8DH47_ACIOX</name>
<accession>A0AAD8DH47</accession>
<evidence type="ECO:0000313" key="1">
    <source>
        <dbReference type="EMBL" id="KAK1168549.1"/>
    </source>
</evidence>
<gene>
    <name evidence="1" type="ORF">AOXY_G9340</name>
</gene>
<dbReference type="AlphaFoldDB" id="A0AAD8DH47"/>
<evidence type="ECO:0000313" key="2">
    <source>
        <dbReference type="Proteomes" id="UP001230051"/>
    </source>
</evidence>
<sequence>MSLQIQNFSSPSDWTLLSSIMDGTEVKDCDTYVPSIHIIIVMLSEAASSTSRVSVWLWEAKVSGAICWLEVCTTQFNTAVPCL</sequence>
<comment type="caution">
    <text evidence="1">The sequence shown here is derived from an EMBL/GenBank/DDBJ whole genome shotgun (WGS) entry which is preliminary data.</text>
</comment>
<keyword evidence="2" id="KW-1185">Reference proteome</keyword>
<proteinExistence type="predicted"/>
<reference evidence="1" key="1">
    <citation type="submission" date="2022-02" db="EMBL/GenBank/DDBJ databases">
        <title>Atlantic sturgeon de novo genome assembly.</title>
        <authorList>
            <person name="Stock M."/>
            <person name="Klopp C."/>
            <person name="Guiguen Y."/>
            <person name="Cabau C."/>
            <person name="Parinello H."/>
            <person name="Santidrian Yebra-Pimentel E."/>
            <person name="Kuhl H."/>
            <person name="Dirks R.P."/>
            <person name="Guessner J."/>
            <person name="Wuertz S."/>
            <person name="Du K."/>
            <person name="Schartl M."/>
        </authorList>
    </citation>
    <scope>NUCLEOTIDE SEQUENCE</scope>
    <source>
        <strain evidence="1">STURGEONOMICS-FGT-2020</strain>
        <tissue evidence="1">Whole blood</tissue>
    </source>
</reference>
<organism evidence="1 2">
    <name type="scientific">Acipenser oxyrinchus oxyrinchus</name>
    <dbReference type="NCBI Taxonomy" id="40147"/>
    <lineage>
        <taxon>Eukaryota</taxon>
        <taxon>Metazoa</taxon>
        <taxon>Chordata</taxon>
        <taxon>Craniata</taxon>
        <taxon>Vertebrata</taxon>
        <taxon>Euteleostomi</taxon>
        <taxon>Actinopterygii</taxon>
        <taxon>Chondrostei</taxon>
        <taxon>Acipenseriformes</taxon>
        <taxon>Acipenseridae</taxon>
        <taxon>Acipenser</taxon>
    </lineage>
</organism>
<dbReference type="Proteomes" id="UP001230051">
    <property type="component" value="Unassembled WGS sequence"/>
</dbReference>
<dbReference type="EMBL" id="JAGXEW010000008">
    <property type="protein sequence ID" value="KAK1168549.1"/>
    <property type="molecule type" value="Genomic_DNA"/>
</dbReference>